<feature type="signal peptide" evidence="1">
    <location>
        <begin position="1"/>
        <end position="20"/>
    </location>
</feature>
<dbReference type="Proteomes" id="UP000025227">
    <property type="component" value="Unplaced"/>
</dbReference>
<sequence length="93" mass="10302">AMYMHSQCIILCMLVACGSSNLFVGRMSTRPSAGKRSTGGLEPFRRIFQNSESLCSPVSVESGLERIIALQRELDQLSSYLAVCGVRTTWKRN</sequence>
<feature type="chain" id="PRO_5035458638" evidence="1">
    <location>
        <begin position="21"/>
        <end position="93"/>
    </location>
</feature>
<accession>A0A7I4YQP5</accession>
<dbReference type="WBParaSite" id="HCON_00122590-00001">
    <property type="protein sequence ID" value="HCON_00122590-00001"/>
    <property type="gene ID" value="HCON_00122590"/>
</dbReference>
<reference evidence="3" key="1">
    <citation type="submission" date="2020-12" db="UniProtKB">
        <authorList>
            <consortium name="WormBaseParasite"/>
        </authorList>
    </citation>
    <scope>IDENTIFICATION</scope>
    <source>
        <strain evidence="3">MHco3</strain>
    </source>
</reference>
<keyword evidence="2" id="KW-1185">Reference proteome</keyword>
<dbReference type="OrthoDB" id="5816699at2759"/>
<evidence type="ECO:0000313" key="3">
    <source>
        <dbReference type="WBParaSite" id="HCON_00122590-00001"/>
    </source>
</evidence>
<evidence type="ECO:0000256" key="1">
    <source>
        <dbReference type="SAM" id="SignalP"/>
    </source>
</evidence>
<organism evidence="2 3">
    <name type="scientific">Haemonchus contortus</name>
    <name type="common">Barber pole worm</name>
    <dbReference type="NCBI Taxonomy" id="6289"/>
    <lineage>
        <taxon>Eukaryota</taxon>
        <taxon>Metazoa</taxon>
        <taxon>Ecdysozoa</taxon>
        <taxon>Nematoda</taxon>
        <taxon>Chromadorea</taxon>
        <taxon>Rhabditida</taxon>
        <taxon>Rhabditina</taxon>
        <taxon>Rhabditomorpha</taxon>
        <taxon>Strongyloidea</taxon>
        <taxon>Trichostrongylidae</taxon>
        <taxon>Haemonchus</taxon>
    </lineage>
</organism>
<evidence type="ECO:0000313" key="2">
    <source>
        <dbReference type="Proteomes" id="UP000025227"/>
    </source>
</evidence>
<dbReference type="AlphaFoldDB" id="A0A7I4YQP5"/>
<keyword evidence="1" id="KW-0732">Signal</keyword>
<protein>
    <submittedName>
        <fullName evidence="3">LOW QUALITY PROTEIN: histone-lysine</fullName>
    </submittedName>
</protein>
<proteinExistence type="predicted"/>
<name>A0A7I4YQP5_HAECO</name>